<evidence type="ECO:0000256" key="3">
    <source>
        <dbReference type="ARBA" id="ARBA00023163"/>
    </source>
</evidence>
<dbReference type="InterPro" id="IPR012318">
    <property type="entry name" value="HTH_CRP"/>
</dbReference>
<evidence type="ECO:0000256" key="1">
    <source>
        <dbReference type="ARBA" id="ARBA00023015"/>
    </source>
</evidence>
<dbReference type="InterPro" id="IPR050397">
    <property type="entry name" value="Env_Response_Regulators"/>
</dbReference>
<dbReference type="SUPFAM" id="SSF51206">
    <property type="entry name" value="cAMP-binding domain-like"/>
    <property type="match status" value="1"/>
</dbReference>
<dbReference type="InterPro" id="IPR000595">
    <property type="entry name" value="cNMP-bd_dom"/>
</dbReference>
<evidence type="ECO:0000259" key="6">
    <source>
        <dbReference type="PROSITE" id="PS51063"/>
    </source>
</evidence>
<dbReference type="Proteomes" id="UP000053512">
    <property type="component" value="Unassembled WGS sequence"/>
</dbReference>
<dbReference type="InterPro" id="IPR036388">
    <property type="entry name" value="WH-like_DNA-bd_sf"/>
</dbReference>
<dbReference type="GO" id="GO:0003700">
    <property type="term" value="F:DNA-binding transcription factor activity"/>
    <property type="evidence" value="ECO:0007669"/>
    <property type="project" value="TreeGrafter"/>
</dbReference>
<dbReference type="Gene3D" id="1.10.10.10">
    <property type="entry name" value="Winged helix-like DNA-binding domain superfamily/Winged helix DNA-binding domain"/>
    <property type="match status" value="1"/>
</dbReference>
<keyword evidence="1" id="KW-0805">Transcription regulation</keyword>
<dbReference type="InterPro" id="IPR018490">
    <property type="entry name" value="cNMP-bd_dom_sf"/>
</dbReference>
<dbReference type="PANTHER" id="PTHR24567">
    <property type="entry name" value="CRP FAMILY TRANSCRIPTIONAL REGULATORY PROTEIN"/>
    <property type="match status" value="1"/>
</dbReference>
<dbReference type="GO" id="GO:0003677">
    <property type="term" value="F:DNA binding"/>
    <property type="evidence" value="ECO:0007669"/>
    <property type="project" value="UniProtKB-KW"/>
</dbReference>
<protein>
    <submittedName>
        <fullName evidence="7">Crp/Fnr family transcriptional regulator</fullName>
    </submittedName>
</protein>
<dbReference type="RefSeq" id="WP_058874015.1">
    <property type="nucleotide sequence ID" value="NZ_LQBK01000012.1"/>
</dbReference>
<feature type="region of interest" description="Disordered" evidence="4">
    <location>
        <begin position="1"/>
        <end position="39"/>
    </location>
</feature>
<evidence type="ECO:0000259" key="5">
    <source>
        <dbReference type="PROSITE" id="PS50042"/>
    </source>
</evidence>
<evidence type="ECO:0000313" key="8">
    <source>
        <dbReference type="Proteomes" id="UP000053512"/>
    </source>
</evidence>
<dbReference type="Gene3D" id="2.60.120.10">
    <property type="entry name" value="Jelly Rolls"/>
    <property type="match status" value="1"/>
</dbReference>
<keyword evidence="3" id="KW-0804">Transcription</keyword>
<dbReference type="EMBL" id="LQBK01000012">
    <property type="protein sequence ID" value="KUG59506.1"/>
    <property type="molecule type" value="Genomic_DNA"/>
</dbReference>
<dbReference type="PROSITE" id="PS51063">
    <property type="entry name" value="HTH_CRP_2"/>
    <property type="match status" value="1"/>
</dbReference>
<dbReference type="CDD" id="cd00038">
    <property type="entry name" value="CAP_ED"/>
    <property type="match status" value="1"/>
</dbReference>
<keyword evidence="2" id="KW-0238">DNA-binding</keyword>
<reference evidence="8" key="1">
    <citation type="submission" date="2015-12" db="EMBL/GenBank/DDBJ databases">
        <authorList>
            <person name="Nair G.R."/>
            <person name="Kaur G."/>
            <person name="Mayilraj S."/>
        </authorList>
    </citation>
    <scope>NUCLEOTIDE SEQUENCE [LARGE SCALE GENOMIC DNA]</scope>
    <source>
        <strain evidence="8">CD08_4</strain>
    </source>
</reference>
<dbReference type="SMART" id="SM00100">
    <property type="entry name" value="cNMP"/>
    <property type="match status" value="1"/>
</dbReference>
<name>A0A0W8IHE6_KOCRO</name>
<dbReference type="SMART" id="SM00419">
    <property type="entry name" value="HTH_CRP"/>
    <property type="match status" value="1"/>
</dbReference>
<evidence type="ECO:0000256" key="2">
    <source>
        <dbReference type="ARBA" id="ARBA00023125"/>
    </source>
</evidence>
<dbReference type="CDD" id="cd00092">
    <property type="entry name" value="HTH_CRP"/>
    <property type="match status" value="1"/>
</dbReference>
<proteinExistence type="predicted"/>
<accession>A0A0W8IHE6</accession>
<dbReference type="Pfam" id="PF13545">
    <property type="entry name" value="HTH_Crp_2"/>
    <property type="match status" value="1"/>
</dbReference>
<dbReference type="PRINTS" id="PR00034">
    <property type="entry name" value="HTHCRP"/>
</dbReference>
<dbReference type="PANTHER" id="PTHR24567:SF28">
    <property type="entry name" value="LISTERIOLYSIN REGULATORY PROTEIN"/>
    <property type="match status" value="1"/>
</dbReference>
<dbReference type="SUPFAM" id="SSF46785">
    <property type="entry name" value="Winged helix' DNA-binding domain"/>
    <property type="match status" value="1"/>
</dbReference>
<comment type="caution">
    <text evidence="7">The sequence shown here is derived from an EMBL/GenBank/DDBJ whole genome shotgun (WGS) entry which is preliminary data.</text>
</comment>
<feature type="domain" description="Cyclic nucleotide-binding" evidence="5">
    <location>
        <begin position="56"/>
        <end position="176"/>
    </location>
</feature>
<evidence type="ECO:0000256" key="4">
    <source>
        <dbReference type="SAM" id="MobiDB-lite"/>
    </source>
</evidence>
<dbReference type="PROSITE" id="PS50042">
    <property type="entry name" value="CNMP_BINDING_3"/>
    <property type="match status" value="1"/>
</dbReference>
<organism evidence="7 8">
    <name type="scientific">Kocuria rosea subsp. polaris</name>
    <dbReference type="NCBI Taxonomy" id="136273"/>
    <lineage>
        <taxon>Bacteria</taxon>
        <taxon>Bacillati</taxon>
        <taxon>Actinomycetota</taxon>
        <taxon>Actinomycetes</taxon>
        <taxon>Micrococcales</taxon>
        <taxon>Micrococcaceae</taxon>
        <taxon>Kocuria</taxon>
    </lineage>
</organism>
<evidence type="ECO:0000313" key="7">
    <source>
        <dbReference type="EMBL" id="KUG59506.1"/>
    </source>
</evidence>
<sequence length="281" mass="30185">MSTSSHAEGLQGSPARMSPDASPVSSRRRIPLRSTCAQPHSCPAPVRMQVLSRTPMFAGLVEEQLADIDRRMTSLSWAEGDALHVEGAPAEHLYLVAAGRAKAYRTAPNGQEVVVELLGPGDLFGGLRTLGQEAYAETVEALTTVCALRVGDDAFRQILGEHPVVGLRVLEDTAALLAQARSDVTRQSTATVAERLAAVLLRLAEKFGEPAREGGTLIELPLSRADLAGMTGSTPESVSRVMSRWRKDGVINAGRRWTAVRDPRRLTEIAGTEAWSSELRG</sequence>
<feature type="domain" description="HTH crp-type" evidence="6">
    <location>
        <begin position="190"/>
        <end position="264"/>
    </location>
</feature>
<dbReference type="GO" id="GO:0005829">
    <property type="term" value="C:cytosol"/>
    <property type="evidence" value="ECO:0007669"/>
    <property type="project" value="TreeGrafter"/>
</dbReference>
<gene>
    <name evidence="7" type="ORF">AVL61_16470</name>
</gene>
<dbReference type="InterPro" id="IPR036390">
    <property type="entry name" value="WH_DNA-bd_sf"/>
</dbReference>
<dbReference type="OrthoDB" id="156829at2"/>
<dbReference type="InterPro" id="IPR014710">
    <property type="entry name" value="RmlC-like_jellyroll"/>
</dbReference>
<dbReference type="Pfam" id="PF00027">
    <property type="entry name" value="cNMP_binding"/>
    <property type="match status" value="1"/>
</dbReference>
<dbReference type="AlphaFoldDB" id="A0A0W8IHE6"/>